<accession>A0ABW2JU27</accession>
<sequence length="91" mass="10247">MERKDTMVGVRAKEFTVKGLKIGCQMVVRDAPQGTKYKVPTVVCAWADADTAGAVSITTEHYYYEESEDIDLKSEAQSTYELRGDLRKRIP</sequence>
<dbReference type="Proteomes" id="UP001596523">
    <property type="component" value="Unassembled WGS sequence"/>
</dbReference>
<protein>
    <submittedName>
        <fullName evidence="1">Uncharacterized protein</fullName>
    </submittedName>
</protein>
<comment type="caution">
    <text evidence="1">The sequence shown here is derived from an EMBL/GenBank/DDBJ whole genome shotgun (WGS) entry which is preliminary data.</text>
</comment>
<dbReference type="RefSeq" id="WP_381836920.1">
    <property type="nucleotide sequence ID" value="NZ_JBHTCF010000017.1"/>
</dbReference>
<keyword evidence="2" id="KW-1185">Reference proteome</keyword>
<reference evidence="2" key="1">
    <citation type="journal article" date="2019" name="Int. J. Syst. Evol. Microbiol.">
        <title>The Global Catalogue of Microorganisms (GCM) 10K type strain sequencing project: providing services to taxonomists for standard genome sequencing and annotation.</title>
        <authorList>
            <consortium name="The Broad Institute Genomics Platform"/>
            <consortium name="The Broad Institute Genome Sequencing Center for Infectious Disease"/>
            <person name="Wu L."/>
            <person name="Ma J."/>
        </authorList>
    </citation>
    <scope>NUCLEOTIDE SEQUENCE [LARGE SCALE GENOMIC DNA]</scope>
    <source>
        <strain evidence="2">SYNS20</strain>
    </source>
</reference>
<evidence type="ECO:0000313" key="2">
    <source>
        <dbReference type="Proteomes" id="UP001596523"/>
    </source>
</evidence>
<dbReference type="EMBL" id="JBHTCF010000017">
    <property type="protein sequence ID" value="MFC7308686.1"/>
    <property type="molecule type" value="Genomic_DNA"/>
</dbReference>
<name>A0ABW2JU27_9ACTN</name>
<gene>
    <name evidence="1" type="ORF">ACFQVC_31275</name>
</gene>
<proteinExistence type="predicted"/>
<evidence type="ECO:0000313" key="1">
    <source>
        <dbReference type="EMBL" id="MFC7308686.1"/>
    </source>
</evidence>
<organism evidence="1 2">
    <name type="scientific">Streptomyces monticola</name>
    <dbReference type="NCBI Taxonomy" id="2666263"/>
    <lineage>
        <taxon>Bacteria</taxon>
        <taxon>Bacillati</taxon>
        <taxon>Actinomycetota</taxon>
        <taxon>Actinomycetes</taxon>
        <taxon>Kitasatosporales</taxon>
        <taxon>Streptomycetaceae</taxon>
        <taxon>Streptomyces</taxon>
    </lineage>
</organism>